<accession>A0A7G6U155</accession>
<proteinExistence type="predicted"/>
<organism evidence="3 4">
    <name type="scientific">Tardiphaga robiniae</name>
    <dbReference type="NCBI Taxonomy" id="943830"/>
    <lineage>
        <taxon>Bacteria</taxon>
        <taxon>Pseudomonadati</taxon>
        <taxon>Pseudomonadota</taxon>
        <taxon>Alphaproteobacteria</taxon>
        <taxon>Hyphomicrobiales</taxon>
        <taxon>Nitrobacteraceae</taxon>
        <taxon>Tardiphaga</taxon>
    </lineage>
</organism>
<sequence>MFDDRRPQLHLSVLLLNRARTLSRFSSRLPINPTLMDDSLQRPEKSRKLMSSADILALLLAGLFAVWTRGRFYRPKAIPTGAFGHNHFFRLGNTFEAEKRQASDEDAPQPLAAGRATVT</sequence>
<dbReference type="KEGG" id="trb:HB776_16960"/>
<dbReference type="Proteomes" id="UP000515291">
    <property type="component" value="Chromosome"/>
</dbReference>
<evidence type="ECO:0000313" key="3">
    <source>
        <dbReference type="EMBL" id="QND72737.1"/>
    </source>
</evidence>
<feature type="region of interest" description="Disordered" evidence="1">
    <location>
        <begin position="99"/>
        <end position="119"/>
    </location>
</feature>
<evidence type="ECO:0000313" key="4">
    <source>
        <dbReference type="Proteomes" id="UP000515291"/>
    </source>
</evidence>
<evidence type="ECO:0000256" key="1">
    <source>
        <dbReference type="SAM" id="MobiDB-lite"/>
    </source>
</evidence>
<feature type="transmembrane region" description="Helical" evidence="2">
    <location>
        <begin position="49"/>
        <end position="67"/>
    </location>
</feature>
<protein>
    <submittedName>
        <fullName evidence="3">Uncharacterized protein</fullName>
    </submittedName>
</protein>
<dbReference type="RefSeq" id="WP_184511645.1">
    <property type="nucleotide sequence ID" value="NZ_CP050292.1"/>
</dbReference>
<dbReference type="EMBL" id="CP050292">
    <property type="protein sequence ID" value="QND72737.1"/>
    <property type="molecule type" value="Genomic_DNA"/>
</dbReference>
<reference evidence="4" key="1">
    <citation type="journal article" date="2020" name="Mol. Plant Microbe">
        <title>Rhizobial microsymbionts of the narrowly endemic Oxytropis species growing in Kamchatka are characterized by significant genetic diversity and possess a set of genes that are associated with T3SS and T6SS secretion systems and can affect the development of symbiosis.</title>
        <authorList>
            <person name="Safronova V."/>
            <person name="Guro P."/>
            <person name="Sazanova A."/>
            <person name="Kuznetsova I."/>
            <person name="Belimov A."/>
            <person name="Yakubov V."/>
            <person name="Chirak E."/>
            <person name="Afonin A."/>
            <person name="Gogolev Y."/>
            <person name="Andronov E."/>
            <person name="Tikhonovich I."/>
        </authorList>
    </citation>
    <scope>NUCLEOTIDE SEQUENCE [LARGE SCALE GENOMIC DNA]</scope>
    <source>
        <strain evidence="4">581</strain>
    </source>
</reference>
<evidence type="ECO:0000256" key="2">
    <source>
        <dbReference type="SAM" id="Phobius"/>
    </source>
</evidence>
<dbReference type="AlphaFoldDB" id="A0A7G6U155"/>
<gene>
    <name evidence="3" type="ORF">HB776_16960</name>
</gene>
<name>A0A7G6U155_9BRAD</name>
<keyword evidence="2" id="KW-0812">Transmembrane</keyword>
<keyword evidence="2" id="KW-0472">Membrane</keyword>
<keyword evidence="2" id="KW-1133">Transmembrane helix</keyword>